<comment type="caution">
    <text evidence="5">The sequence shown here is derived from an EMBL/GenBank/DDBJ whole genome shotgun (WGS) entry which is preliminary data.</text>
</comment>
<name>A0A9D4S4B2_DREPO</name>
<dbReference type="InterPro" id="IPR001073">
    <property type="entry name" value="C1q_dom"/>
</dbReference>
<feature type="domain" description="C1q" evidence="4">
    <location>
        <begin position="13"/>
        <end position="145"/>
    </location>
</feature>
<dbReference type="AlphaFoldDB" id="A0A9D4S4B2"/>
<sequence>MANYVPRTARRGIIASPVAFTAVKVISQDNIGVNQNIQFENVVLNDGGGFHANHGIFIAPVGGYYLFTTSFLHPPGPIDIRVGLMHNGRLMAKVSGYVTWDHSSMTLVLKIAAGDEVWLENKDVGSQSIYGGYYSSFSGVLLHQL</sequence>
<protein>
    <recommendedName>
        <fullName evidence="4">C1q domain-containing protein</fullName>
    </recommendedName>
</protein>
<keyword evidence="2" id="KW-0964">Secreted</keyword>
<dbReference type="PRINTS" id="PR00007">
    <property type="entry name" value="COMPLEMNTC1Q"/>
</dbReference>
<dbReference type="Pfam" id="PF00386">
    <property type="entry name" value="C1q"/>
    <property type="match status" value="1"/>
</dbReference>
<keyword evidence="3" id="KW-0732">Signal</keyword>
<dbReference type="PANTHER" id="PTHR22923:SF116">
    <property type="entry name" value="C1Q DOMAIN-CONTAINING PROTEIN"/>
    <property type="match status" value="1"/>
</dbReference>
<dbReference type="SMART" id="SM00110">
    <property type="entry name" value="C1Q"/>
    <property type="match status" value="1"/>
</dbReference>
<evidence type="ECO:0000256" key="3">
    <source>
        <dbReference type="ARBA" id="ARBA00022729"/>
    </source>
</evidence>
<evidence type="ECO:0000313" key="5">
    <source>
        <dbReference type="EMBL" id="KAH3889367.1"/>
    </source>
</evidence>
<accession>A0A9D4S4B2</accession>
<proteinExistence type="predicted"/>
<dbReference type="PROSITE" id="PS50871">
    <property type="entry name" value="C1Q"/>
    <property type="match status" value="1"/>
</dbReference>
<dbReference type="InterPro" id="IPR050822">
    <property type="entry name" value="Cerebellin_Synaptic_Org"/>
</dbReference>
<evidence type="ECO:0000259" key="4">
    <source>
        <dbReference type="PROSITE" id="PS50871"/>
    </source>
</evidence>
<evidence type="ECO:0000256" key="2">
    <source>
        <dbReference type="ARBA" id="ARBA00022525"/>
    </source>
</evidence>
<dbReference type="InterPro" id="IPR008983">
    <property type="entry name" value="Tumour_necrosis_fac-like_dom"/>
</dbReference>
<organism evidence="5 6">
    <name type="scientific">Dreissena polymorpha</name>
    <name type="common">Zebra mussel</name>
    <name type="synonym">Mytilus polymorpha</name>
    <dbReference type="NCBI Taxonomy" id="45954"/>
    <lineage>
        <taxon>Eukaryota</taxon>
        <taxon>Metazoa</taxon>
        <taxon>Spiralia</taxon>
        <taxon>Lophotrochozoa</taxon>
        <taxon>Mollusca</taxon>
        <taxon>Bivalvia</taxon>
        <taxon>Autobranchia</taxon>
        <taxon>Heteroconchia</taxon>
        <taxon>Euheterodonta</taxon>
        <taxon>Imparidentia</taxon>
        <taxon>Neoheterodontei</taxon>
        <taxon>Myida</taxon>
        <taxon>Dreissenoidea</taxon>
        <taxon>Dreissenidae</taxon>
        <taxon>Dreissena</taxon>
    </lineage>
</organism>
<dbReference type="SUPFAM" id="SSF49842">
    <property type="entry name" value="TNF-like"/>
    <property type="match status" value="1"/>
</dbReference>
<comment type="subcellular location">
    <subcellularLocation>
        <location evidence="1">Secreted</location>
    </subcellularLocation>
</comment>
<dbReference type="GO" id="GO:0005576">
    <property type="term" value="C:extracellular region"/>
    <property type="evidence" value="ECO:0007669"/>
    <property type="project" value="UniProtKB-SubCell"/>
</dbReference>
<dbReference type="PANTHER" id="PTHR22923">
    <property type="entry name" value="CEREBELLIN-RELATED"/>
    <property type="match status" value="1"/>
</dbReference>
<dbReference type="Gene3D" id="2.60.120.40">
    <property type="match status" value="1"/>
</dbReference>
<evidence type="ECO:0000256" key="1">
    <source>
        <dbReference type="ARBA" id="ARBA00004613"/>
    </source>
</evidence>
<dbReference type="EMBL" id="JAIWYP010000001">
    <property type="protein sequence ID" value="KAH3889367.1"/>
    <property type="molecule type" value="Genomic_DNA"/>
</dbReference>
<reference evidence="5" key="2">
    <citation type="submission" date="2020-11" db="EMBL/GenBank/DDBJ databases">
        <authorList>
            <person name="McCartney M.A."/>
            <person name="Auch B."/>
            <person name="Kono T."/>
            <person name="Mallez S."/>
            <person name="Becker A."/>
            <person name="Gohl D.M."/>
            <person name="Silverstein K.A.T."/>
            <person name="Koren S."/>
            <person name="Bechman K.B."/>
            <person name="Herman A."/>
            <person name="Abrahante J.E."/>
            <person name="Garbe J."/>
        </authorList>
    </citation>
    <scope>NUCLEOTIDE SEQUENCE</scope>
    <source>
        <strain evidence="5">Duluth1</strain>
        <tissue evidence="5">Whole animal</tissue>
    </source>
</reference>
<reference evidence="5" key="1">
    <citation type="journal article" date="2019" name="bioRxiv">
        <title>The Genome of the Zebra Mussel, Dreissena polymorpha: A Resource for Invasive Species Research.</title>
        <authorList>
            <person name="McCartney M.A."/>
            <person name="Auch B."/>
            <person name="Kono T."/>
            <person name="Mallez S."/>
            <person name="Zhang Y."/>
            <person name="Obille A."/>
            <person name="Becker A."/>
            <person name="Abrahante J.E."/>
            <person name="Garbe J."/>
            <person name="Badalamenti J.P."/>
            <person name="Herman A."/>
            <person name="Mangelson H."/>
            <person name="Liachko I."/>
            <person name="Sullivan S."/>
            <person name="Sone E.D."/>
            <person name="Koren S."/>
            <person name="Silverstein K.A.T."/>
            <person name="Beckman K.B."/>
            <person name="Gohl D.M."/>
        </authorList>
    </citation>
    <scope>NUCLEOTIDE SEQUENCE</scope>
    <source>
        <strain evidence="5">Duluth1</strain>
        <tissue evidence="5">Whole animal</tissue>
    </source>
</reference>
<gene>
    <name evidence="5" type="ORF">DPMN_013421</name>
</gene>
<evidence type="ECO:0000313" key="6">
    <source>
        <dbReference type="Proteomes" id="UP000828390"/>
    </source>
</evidence>
<keyword evidence="6" id="KW-1185">Reference proteome</keyword>
<dbReference type="Proteomes" id="UP000828390">
    <property type="component" value="Unassembled WGS sequence"/>
</dbReference>